<dbReference type="EMBL" id="JANRMS010002125">
    <property type="protein sequence ID" value="KAJ3524161.1"/>
    <property type="molecule type" value="Genomic_DNA"/>
</dbReference>
<evidence type="ECO:0000313" key="1">
    <source>
        <dbReference type="EMBL" id="KAJ3524161.1"/>
    </source>
</evidence>
<comment type="caution">
    <text evidence="1">The sequence shown here is derived from an EMBL/GenBank/DDBJ whole genome shotgun (WGS) entry which is preliminary data.</text>
</comment>
<proteinExistence type="predicted"/>
<keyword evidence="2" id="KW-1185">Reference proteome</keyword>
<reference evidence="1" key="1">
    <citation type="submission" date="2022-08" db="EMBL/GenBank/DDBJ databases">
        <title>Genome Sequence of Fusarium decemcellulare.</title>
        <authorList>
            <person name="Buettner E."/>
        </authorList>
    </citation>
    <scope>NUCLEOTIDE SEQUENCE</scope>
    <source>
        <strain evidence="1">Babe19</strain>
    </source>
</reference>
<accession>A0ACC1RT89</accession>
<dbReference type="Proteomes" id="UP001148629">
    <property type="component" value="Unassembled WGS sequence"/>
</dbReference>
<gene>
    <name evidence="1" type="ORF">NM208_g12161</name>
</gene>
<protein>
    <submittedName>
        <fullName evidence="1">Uncharacterized protein</fullName>
    </submittedName>
</protein>
<name>A0ACC1RT89_9HYPO</name>
<organism evidence="1 2">
    <name type="scientific">Fusarium decemcellulare</name>
    <dbReference type="NCBI Taxonomy" id="57161"/>
    <lineage>
        <taxon>Eukaryota</taxon>
        <taxon>Fungi</taxon>
        <taxon>Dikarya</taxon>
        <taxon>Ascomycota</taxon>
        <taxon>Pezizomycotina</taxon>
        <taxon>Sordariomycetes</taxon>
        <taxon>Hypocreomycetidae</taxon>
        <taxon>Hypocreales</taxon>
        <taxon>Nectriaceae</taxon>
        <taxon>Fusarium</taxon>
        <taxon>Fusarium decemcellulare species complex</taxon>
    </lineage>
</organism>
<evidence type="ECO:0000313" key="2">
    <source>
        <dbReference type="Proteomes" id="UP001148629"/>
    </source>
</evidence>
<sequence length="175" mass="18924">MGTVNGTIGNTRSNLESDLKHNDAVAADGKQQTFVGMATRIAGYLTPIILALACSVSMKMQSAWKDRTLSAATILVLSTKLLAPSCVRAVRGALLRATRAHLGLAWVQVAPGLGRARAGGASRDSGPDVSFVDSGQGGWRRNVRIEDEDAGMSTEEEQEMKRTRTWRWNRIILQT</sequence>